<dbReference type="PROSITE" id="PS00824">
    <property type="entry name" value="EF1BD_1"/>
    <property type="match status" value="1"/>
</dbReference>
<evidence type="ECO:0000313" key="5">
    <source>
        <dbReference type="Proteomes" id="UP000193380"/>
    </source>
</evidence>
<dbReference type="GO" id="GO:0005085">
    <property type="term" value="F:guanyl-nucleotide exchange factor activity"/>
    <property type="evidence" value="ECO:0007669"/>
    <property type="project" value="TreeGrafter"/>
</dbReference>
<reference evidence="4" key="1">
    <citation type="journal article" date="2014" name="Nat. Commun.">
        <title>The rainbow trout genome provides novel insights into evolution after whole-genome duplication in vertebrates.</title>
        <authorList>
            <person name="Berthelot C."/>
            <person name="Brunet F."/>
            <person name="Chalopin D."/>
            <person name="Juanchich A."/>
            <person name="Bernard M."/>
            <person name="Noel B."/>
            <person name="Bento P."/>
            <person name="Da Silva C."/>
            <person name="Labadie K."/>
            <person name="Alberti A."/>
            <person name="Aury J.M."/>
            <person name="Louis A."/>
            <person name="Dehais P."/>
            <person name="Bardou P."/>
            <person name="Montfort J."/>
            <person name="Klopp C."/>
            <person name="Cabau C."/>
            <person name="Gaspin C."/>
            <person name="Thorgaard G.H."/>
            <person name="Boussaha M."/>
            <person name="Quillet E."/>
            <person name="Guyomard R."/>
            <person name="Galiana D."/>
            <person name="Bobe J."/>
            <person name="Volff J.N."/>
            <person name="Genet C."/>
            <person name="Wincker P."/>
            <person name="Jaillon O."/>
            <person name="Roest Crollius H."/>
            <person name="Guiguen Y."/>
        </authorList>
    </citation>
    <scope>NUCLEOTIDE SEQUENCE [LARGE SCALE GENOMIC DNA]</scope>
</reference>
<feature type="coiled-coil region" evidence="1">
    <location>
        <begin position="74"/>
        <end position="108"/>
    </location>
</feature>
<keyword evidence="1" id="KW-0175">Coiled coil</keyword>
<dbReference type="GO" id="GO:0005853">
    <property type="term" value="C:eukaryotic translation elongation factor 1 complex"/>
    <property type="evidence" value="ECO:0007669"/>
    <property type="project" value="InterPro"/>
</dbReference>
<evidence type="ECO:0000256" key="1">
    <source>
        <dbReference type="SAM" id="Coils"/>
    </source>
</evidence>
<dbReference type="SMART" id="SM01182">
    <property type="entry name" value="EF-1_beta_acid"/>
    <property type="match status" value="1"/>
</dbReference>
<dbReference type="EMBL" id="FR910654">
    <property type="protein sequence ID" value="CDQ90533.1"/>
    <property type="molecule type" value="Genomic_DNA"/>
</dbReference>
<dbReference type="Proteomes" id="UP000193380">
    <property type="component" value="Unassembled WGS sequence"/>
</dbReference>
<accession>A0A060YEZ9</accession>
<dbReference type="Pfam" id="PF10587">
    <property type="entry name" value="EF-1_beta_acid"/>
    <property type="match status" value="1"/>
</dbReference>
<proteinExistence type="predicted"/>
<dbReference type="STRING" id="8022.A0A060YEZ9"/>
<dbReference type="GO" id="GO:0003746">
    <property type="term" value="F:translation elongation factor activity"/>
    <property type="evidence" value="ECO:0007669"/>
    <property type="project" value="InterPro"/>
</dbReference>
<feature type="region of interest" description="Disordered" evidence="2">
    <location>
        <begin position="26"/>
        <end position="74"/>
    </location>
</feature>
<dbReference type="InterPro" id="IPR001326">
    <property type="entry name" value="Transl_elong_EF1B_B/D_CS"/>
</dbReference>
<feature type="non-terminal residue" evidence="4">
    <location>
        <position position="177"/>
    </location>
</feature>
<organism evidence="4 5">
    <name type="scientific">Oncorhynchus mykiss</name>
    <name type="common">Rainbow trout</name>
    <name type="synonym">Salmo gairdneri</name>
    <dbReference type="NCBI Taxonomy" id="8022"/>
    <lineage>
        <taxon>Eukaryota</taxon>
        <taxon>Metazoa</taxon>
        <taxon>Chordata</taxon>
        <taxon>Craniata</taxon>
        <taxon>Vertebrata</taxon>
        <taxon>Euteleostomi</taxon>
        <taxon>Actinopterygii</taxon>
        <taxon>Neopterygii</taxon>
        <taxon>Teleostei</taxon>
        <taxon>Protacanthopterygii</taxon>
        <taxon>Salmoniformes</taxon>
        <taxon>Salmonidae</taxon>
        <taxon>Salmoninae</taxon>
        <taxon>Oncorhynchus</taxon>
    </lineage>
</organism>
<dbReference type="PaxDb" id="8022-A0A060YEZ9"/>
<dbReference type="GO" id="GO:0005829">
    <property type="term" value="C:cytosol"/>
    <property type="evidence" value="ECO:0007669"/>
    <property type="project" value="TreeGrafter"/>
</dbReference>
<dbReference type="PANTHER" id="PTHR11595">
    <property type="entry name" value="EF-HAND AND COILED-COIL DOMAIN-CONTAINING FAMILY MEMBER"/>
    <property type="match status" value="1"/>
</dbReference>
<dbReference type="InterPro" id="IPR018940">
    <property type="entry name" value="EF-1_beta_acid_region_euk"/>
</dbReference>
<protein>
    <recommendedName>
        <fullName evidence="3">Elongation factor 1 beta central acidic region eukaryote domain-containing protein</fullName>
    </recommendedName>
</protein>
<evidence type="ECO:0000256" key="2">
    <source>
        <dbReference type="SAM" id="MobiDB-lite"/>
    </source>
</evidence>
<gene>
    <name evidence="4" type="ORF">GSONMT00033656001</name>
</gene>
<sequence>MSGLQCLGEDNIWFEKPRYDEAERRFYEGANGPSTHSHHQVKSALQGRGRSRPQKRQHRNSSSASGDQELVSRMKSLELENQGLHKVVEDLRAALFKLENRVRVLERSPAIPCAKAVTVQSVKVEEDDDDEMDLFGSDEEDEEAERLKEERIAAYAAKKSKKPALIAKSSILLDVKP</sequence>
<feature type="domain" description="Elongation factor 1 beta central acidic region eukaryote" evidence="3">
    <location>
        <begin position="134"/>
        <end position="159"/>
    </location>
</feature>
<dbReference type="InterPro" id="IPR049720">
    <property type="entry name" value="EF1B_bsu/dsu"/>
</dbReference>
<dbReference type="PANTHER" id="PTHR11595:SF88">
    <property type="entry name" value="ELONGATION FACTOR-1, DELTA, A ISOFORM X1"/>
    <property type="match status" value="1"/>
</dbReference>
<dbReference type="AlphaFoldDB" id="A0A060YEZ9"/>
<reference evidence="4" key="2">
    <citation type="submission" date="2014-03" db="EMBL/GenBank/DDBJ databases">
        <authorList>
            <person name="Genoscope - CEA"/>
        </authorList>
    </citation>
    <scope>NUCLEOTIDE SEQUENCE</scope>
</reference>
<evidence type="ECO:0000259" key="3">
    <source>
        <dbReference type="SMART" id="SM01182"/>
    </source>
</evidence>
<feature type="compositionally biased region" description="Basic residues" evidence="2">
    <location>
        <begin position="49"/>
        <end position="59"/>
    </location>
</feature>
<name>A0A060YEZ9_ONCMY</name>
<evidence type="ECO:0000313" key="4">
    <source>
        <dbReference type="EMBL" id="CDQ90533.1"/>
    </source>
</evidence>